<comment type="caution">
    <text evidence="1">The sequence shown here is derived from an EMBL/GenBank/DDBJ whole genome shotgun (WGS) entry which is preliminary data.</text>
</comment>
<dbReference type="AlphaFoldDB" id="A0A2T0WD98"/>
<name>A0A2T0WD98_9BACT</name>
<sequence>MKAEIMRMALKTSVFAFMLSSCSQSNEVINNNNNTNLENRNALAVQIDTTYKITNRDTSKEYSNYSKSINVRFDRNAENLTRMKKDFQAENSIQRMKYDQEIFDLNKKNVQIKSKANRSANHNLKTWDYFKTSTNVEMYELEKSIQALSERKL</sequence>
<gene>
    <name evidence="1" type="ORF">CLW00_1189</name>
</gene>
<dbReference type="Proteomes" id="UP000238157">
    <property type="component" value="Unassembled WGS sequence"/>
</dbReference>
<evidence type="ECO:0000313" key="1">
    <source>
        <dbReference type="EMBL" id="PRY84626.1"/>
    </source>
</evidence>
<keyword evidence="2" id="KW-1185">Reference proteome</keyword>
<dbReference type="EMBL" id="PVTR01000018">
    <property type="protein sequence ID" value="PRY84626.1"/>
    <property type="molecule type" value="Genomic_DNA"/>
</dbReference>
<reference evidence="1 2" key="1">
    <citation type="submission" date="2018-03" db="EMBL/GenBank/DDBJ databases">
        <title>Genomic Encyclopedia of Archaeal and Bacterial Type Strains, Phase II (KMG-II): from individual species to whole genera.</title>
        <authorList>
            <person name="Goeker M."/>
        </authorList>
    </citation>
    <scope>NUCLEOTIDE SEQUENCE [LARGE SCALE GENOMIC DNA]</scope>
    <source>
        <strain evidence="1 2">DSM 27929</strain>
    </source>
</reference>
<dbReference type="PROSITE" id="PS51257">
    <property type="entry name" value="PROKAR_LIPOPROTEIN"/>
    <property type="match status" value="1"/>
</dbReference>
<dbReference type="RefSeq" id="WP_106135450.1">
    <property type="nucleotide sequence ID" value="NZ_PVTR01000018.1"/>
</dbReference>
<evidence type="ECO:0000313" key="2">
    <source>
        <dbReference type="Proteomes" id="UP000238157"/>
    </source>
</evidence>
<protein>
    <submittedName>
        <fullName evidence="1">Uncharacterized protein</fullName>
    </submittedName>
</protein>
<proteinExistence type="predicted"/>
<accession>A0A2T0WD98</accession>
<organism evidence="1 2">
    <name type="scientific">Mongoliibacter ruber</name>
    <dbReference type="NCBI Taxonomy" id="1750599"/>
    <lineage>
        <taxon>Bacteria</taxon>
        <taxon>Pseudomonadati</taxon>
        <taxon>Bacteroidota</taxon>
        <taxon>Cytophagia</taxon>
        <taxon>Cytophagales</taxon>
        <taxon>Cyclobacteriaceae</taxon>
        <taxon>Mongoliibacter</taxon>
    </lineage>
</organism>